<feature type="domain" description="HTH hxlR-type" evidence="1">
    <location>
        <begin position="1"/>
        <end position="64"/>
    </location>
</feature>
<gene>
    <name evidence="2" type="ORF">SAMN05443550_104118</name>
</gene>
<evidence type="ECO:0000313" key="2">
    <source>
        <dbReference type="EMBL" id="SEA61950.1"/>
    </source>
</evidence>
<dbReference type="AlphaFoldDB" id="A0A1H4CNP6"/>
<dbReference type="InterPro" id="IPR036388">
    <property type="entry name" value="WH-like_DNA-bd_sf"/>
</dbReference>
<name>A0A1H4CNP6_9SPHI</name>
<dbReference type="SUPFAM" id="SSF46785">
    <property type="entry name" value="Winged helix' DNA-binding domain"/>
    <property type="match status" value="1"/>
</dbReference>
<dbReference type="RefSeq" id="WP_217631545.1">
    <property type="nucleotide sequence ID" value="NZ_FNRA01000004.1"/>
</dbReference>
<evidence type="ECO:0000259" key="1">
    <source>
        <dbReference type="PROSITE" id="PS51118"/>
    </source>
</evidence>
<organism evidence="2 3">
    <name type="scientific">Pedobacter hartonius</name>
    <dbReference type="NCBI Taxonomy" id="425514"/>
    <lineage>
        <taxon>Bacteria</taxon>
        <taxon>Pseudomonadati</taxon>
        <taxon>Bacteroidota</taxon>
        <taxon>Sphingobacteriia</taxon>
        <taxon>Sphingobacteriales</taxon>
        <taxon>Sphingobacteriaceae</taxon>
        <taxon>Pedobacter</taxon>
    </lineage>
</organism>
<evidence type="ECO:0000313" key="3">
    <source>
        <dbReference type="Proteomes" id="UP000198850"/>
    </source>
</evidence>
<dbReference type="InterPro" id="IPR036390">
    <property type="entry name" value="WH_DNA-bd_sf"/>
</dbReference>
<keyword evidence="3" id="KW-1185">Reference proteome</keyword>
<proteinExistence type="predicted"/>
<dbReference type="Proteomes" id="UP000198850">
    <property type="component" value="Unassembled WGS sequence"/>
</dbReference>
<dbReference type="Gene3D" id="1.10.10.10">
    <property type="entry name" value="Winged helix-like DNA-binding domain superfamily/Winged helix DNA-binding domain"/>
    <property type="match status" value="1"/>
</dbReference>
<dbReference type="EMBL" id="FNRA01000004">
    <property type="protein sequence ID" value="SEA61950.1"/>
    <property type="molecule type" value="Genomic_DNA"/>
</dbReference>
<dbReference type="PROSITE" id="PS51118">
    <property type="entry name" value="HTH_HXLR"/>
    <property type="match status" value="1"/>
</dbReference>
<accession>A0A1H4CNP6</accession>
<protein>
    <submittedName>
        <fullName evidence="2">Transcriptional regulator, HxlR family</fullName>
    </submittedName>
</protein>
<reference evidence="2 3" key="1">
    <citation type="submission" date="2016-10" db="EMBL/GenBank/DDBJ databases">
        <authorList>
            <person name="de Groot N.N."/>
        </authorList>
    </citation>
    <scope>NUCLEOTIDE SEQUENCE [LARGE SCALE GENOMIC DNA]</scope>
    <source>
        <strain evidence="2 3">DSM 19033</strain>
    </source>
</reference>
<sequence length="64" mass="7673">MLIYYISDGYIRPGNLQRKTMADRRVITNQLNELVQHGFIKKNEFNTKIPKVEFELTRQYKTLP</sequence>
<dbReference type="STRING" id="425514.SAMN05443550_104118"/>
<dbReference type="InterPro" id="IPR002577">
    <property type="entry name" value="HTH_HxlR"/>
</dbReference>
<dbReference type="Pfam" id="PF01638">
    <property type="entry name" value="HxlR"/>
    <property type="match status" value="1"/>
</dbReference>